<dbReference type="PANTHER" id="PTHR45947">
    <property type="entry name" value="SULFOQUINOVOSYL TRANSFERASE SQD2"/>
    <property type="match status" value="1"/>
</dbReference>
<dbReference type="PANTHER" id="PTHR45947:SF3">
    <property type="entry name" value="SULFOQUINOVOSYL TRANSFERASE SQD2"/>
    <property type="match status" value="1"/>
</dbReference>
<keyword evidence="2" id="KW-0808">Transferase</keyword>
<dbReference type="RefSeq" id="WP_132119685.1">
    <property type="nucleotide sequence ID" value="NZ_SMJU01000010.1"/>
</dbReference>
<dbReference type="Pfam" id="PF00534">
    <property type="entry name" value="Glycos_transf_1"/>
    <property type="match status" value="1"/>
</dbReference>
<evidence type="ECO:0000313" key="2">
    <source>
        <dbReference type="EMBL" id="TDB63377.1"/>
    </source>
</evidence>
<comment type="caution">
    <text evidence="2">The sequence shown here is derived from an EMBL/GenBank/DDBJ whole genome shotgun (WGS) entry which is preliminary data.</text>
</comment>
<organism evidence="2 3">
    <name type="scientific">Arundinibacter roseus</name>
    <dbReference type="NCBI Taxonomy" id="2070510"/>
    <lineage>
        <taxon>Bacteria</taxon>
        <taxon>Pseudomonadati</taxon>
        <taxon>Bacteroidota</taxon>
        <taxon>Cytophagia</taxon>
        <taxon>Cytophagales</taxon>
        <taxon>Spirosomataceae</taxon>
        <taxon>Arundinibacter</taxon>
    </lineage>
</organism>
<gene>
    <name evidence="2" type="ORF">EZE20_16535</name>
</gene>
<sequence length="368" mass="42631">MKRIKVLHIVTGINGGGVGKLLLDYTKGIDNNLFQIDFMPIENNIDKQFLHDDLIKLGCEIVYMPKNYLFRFLFIFKFLWNNKYDIVHSHIELPSCIYLFISKLCGVKIRIAHAHMAFLLYDNFVHKIMRIVLNLVCTDRWGCSQDALLCLFGNKFAHYGFVLKNAINYEEFIFQSNVREKMRRKLNVSSNFVVGSVARFTYQKFPEFLIYTFADIVKLQPDAILILVGSGELEQKIKELVSELGLDKYVLFLGLRKDISNLMQAFDVFVMPSRYEGLGIVLVEAQASSLPSFTSNKVPKEVLFSDFIYSLPLEIGCSKWAEFILEKYPCHSRYNASDWIIKNGYDLPSIVNSMSYRYSSNLKIIYKH</sequence>
<dbReference type="SUPFAM" id="SSF53756">
    <property type="entry name" value="UDP-Glycosyltransferase/glycogen phosphorylase"/>
    <property type="match status" value="1"/>
</dbReference>
<dbReference type="EMBL" id="SMJU01000010">
    <property type="protein sequence ID" value="TDB63377.1"/>
    <property type="molecule type" value="Genomic_DNA"/>
</dbReference>
<dbReference type="OrthoDB" id="9790710at2"/>
<evidence type="ECO:0000259" key="1">
    <source>
        <dbReference type="Pfam" id="PF00534"/>
    </source>
</evidence>
<dbReference type="Gene3D" id="3.40.50.2000">
    <property type="entry name" value="Glycogen Phosphorylase B"/>
    <property type="match status" value="2"/>
</dbReference>
<reference evidence="2 3" key="1">
    <citation type="submission" date="2019-02" db="EMBL/GenBank/DDBJ databases">
        <title>Arundinibacter roseus gen. nov., sp. nov., a new member of the family Cytophagaceae.</title>
        <authorList>
            <person name="Szuroczki S."/>
            <person name="Khayer B."/>
            <person name="Sproer C."/>
            <person name="Toumi M."/>
            <person name="Szabo A."/>
            <person name="Felfoldi T."/>
            <person name="Schumann P."/>
            <person name="Toth E."/>
        </authorList>
    </citation>
    <scope>NUCLEOTIDE SEQUENCE [LARGE SCALE GENOMIC DNA]</scope>
    <source>
        <strain evidence="2 3">DMA-k-7a</strain>
    </source>
</reference>
<protein>
    <submittedName>
        <fullName evidence="2">Glycosyltransferase family 1 protein</fullName>
    </submittedName>
</protein>
<name>A0A4R4K750_9BACT</name>
<dbReference type="InterPro" id="IPR050194">
    <property type="entry name" value="Glycosyltransferase_grp1"/>
</dbReference>
<dbReference type="InterPro" id="IPR001296">
    <property type="entry name" value="Glyco_trans_1"/>
</dbReference>
<accession>A0A4R4K750</accession>
<dbReference type="GO" id="GO:0016757">
    <property type="term" value="F:glycosyltransferase activity"/>
    <property type="evidence" value="ECO:0007669"/>
    <property type="project" value="InterPro"/>
</dbReference>
<dbReference type="AlphaFoldDB" id="A0A4R4K750"/>
<keyword evidence="3" id="KW-1185">Reference proteome</keyword>
<evidence type="ECO:0000313" key="3">
    <source>
        <dbReference type="Proteomes" id="UP000295706"/>
    </source>
</evidence>
<proteinExistence type="predicted"/>
<dbReference type="Proteomes" id="UP000295706">
    <property type="component" value="Unassembled WGS sequence"/>
</dbReference>
<feature type="domain" description="Glycosyl transferase family 1" evidence="1">
    <location>
        <begin position="179"/>
        <end position="298"/>
    </location>
</feature>